<evidence type="ECO:0000313" key="1">
    <source>
        <dbReference type="EMBL" id="GFE06581.1"/>
    </source>
</evidence>
<dbReference type="EMBL" id="BLIN01000003">
    <property type="protein sequence ID" value="GFE06581.1"/>
    <property type="molecule type" value="Genomic_DNA"/>
</dbReference>
<sequence length="340" mass="34477">MSTMDLARRTTADPLLRLLSHAFATTYHRPPEAVWRAPYAFRVSASAVPSGPPRTGTGPPGDWFAAAGHYVDVAVAPRADGMLRCASLNHPAEDAELPLTGPAVRAPAWAARPYAALRTLAAAGCGRGGADLQLNAPLPESVGLPVAEPLECAVALAVADAHAGRGAGAPTRAQLARLLGAAVPGDNGLRRAVLFARAGHLLAADGRTHQPLRTPEGAADPCLLLLTARPAPGEDPDTSKPAAATAAPAGTAALAATATPAATGSRSATGLATAVREALGAGAVSAWWPGTRPGRGVLLLVPADRRAAVRAAAVEAFLRCDLPVPRVLRITLAAAARREG</sequence>
<evidence type="ECO:0000313" key="2">
    <source>
        <dbReference type="Proteomes" id="UP000435837"/>
    </source>
</evidence>
<evidence type="ECO:0008006" key="3">
    <source>
        <dbReference type="Google" id="ProtNLM"/>
    </source>
</evidence>
<dbReference type="Proteomes" id="UP000435837">
    <property type="component" value="Unassembled WGS sequence"/>
</dbReference>
<comment type="caution">
    <text evidence="1">The sequence shown here is derived from an EMBL/GenBank/DDBJ whole genome shotgun (WGS) entry which is preliminary data.</text>
</comment>
<protein>
    <recommendedName>
        <fullName evidence="3">Galactokinase</fullName>
    </recommendedName>
</protein>
<dbReference type="Gene3D" id="3.30.230.10">
    <property type="match status" value="1"/>
</dbReference>
<name>A0A640S813_9ACTN</name>
<dbReference type="InterPro" id="IPR020568">
    <property type="entry name" value="Ribosomal_Su5_D2-typ_SF"/>
</dbReference>
<dbReference type="AlphaFoldDB" id="A0A640S813"/>
<dbReference type="InterPro" id="IPR014721">
    <property type="entry name" value="Ribsml_uS5_D2-typ_fold_subgr"/>
</dbReference>
<dbReference type="SUPFAM" id="SSF54211">
    <property type="entry name" value="Ribosomal protein S5 domain 2-like"/>
    <property type="match status" value="1"/>
</dbReference>
<accession>A0A640S813</accession>
<reference evidence="1 2" key="1">
    <citation type="submission" date="2019-12" db="EMBL/GenBank/DDBJ databases">
        <title>Whole genome shotgun sequence of Streptomyces caniferus NBRC 15389.</title>
        <authorList>
            <person name="Ichikawa N."/>
            <person name="Kimura A."/>
            <person name="Kitahashi Y."/>
            <person name="Komaki H."/>
            <person name="Tamura T."/>
        </authorList>
    </citation>
    <scope>NUCLEOTIDE SEQUENCE [LARGE SCALE GENOMIC DNA]</scope>
    <source>
        <strain evidence="1 2">NBRC 15389</strain>
    </source>
</reference>
<proteinExistence type="predicted"/>
<gene>
    <name evidence="1" type="ORF">Scani_28490</name>
</gene>
<organism evidence="1 2">
    <name type="scientific">Streptomyces caniferus</name>
    <dbReference type="NCBI Taxonomy" id="285557"/>
    <lineage>
        <taxon>Bacteria</taxon>
        <taxon>Bacillati</taxon>
        <taxon>Actinomycetota</taxon>
        <taxon>Actinomycetes</taxon>
        <taxon>Kitasatosporales</taxon>
        <taxon>Streptomycetaceae</taxon>
        <taxon>Streptomyces</taxon>
    </lineage>
</organism>